<accession>A0ABU0CNJ9</accession>
<dbReference type="PANTHER" id="PTHR38441">
    <property type="entry name" value="INTEGRAL MEMBRANE PROTEIN-RELATED"/>
    <property type="match status" value="1"/>
</dbReference>
<keyword evidence="1" id="KW-0472">Membrane</keyword>
<name>A0ABU0CNJ9_9BACI</name>
<sequence>MIEQKKRWQIGLTLFFFFYFISLPMLTSLAPTVMNITVVGPLTLAWLLALSQFIMIGSVAVVYYCLMKRLEREVDRP</sequence>
<reference evidence="2 3" key="1">
    <citation type="submission" date="2023-07" db="EMBL/GenBank/DDBJ databases">
        <title>Genomic Encyclopedia of Type Strains, Phase IV (KMG-IV): sequencing the most valuable type-strain genomes for metagenomic binning, comparative biology and taxonomic classification.</title>
        <authorList>
            <person name="Goeker M."/>
        </authorList>
    </citation>
    <scope>NUCLEOTIDE SEQUENCE [LARGE SCALE GENOMIC DNA]</scope>
    <source>
        <strain evidence="2 3">DSM 17740</strain>
    </source>
</reference>
<protein>
    <submittedName>
        <fullName evidence="2">Uncharacterized membrane protein (DUF485 family)</fullName>
    </submittedName>
</protein>
<keyword evidence="1" id="KW-1133">Transmembrane helix</keyword>
<dbReference type="EMBL" id="JAUSUQ010000002">
    <property type="protein sequence ID" value="MDQ0337987.1"/>
    <property type="molecule type" value="Genomic_DNA"/>
</dbReference>
<keyword evidence="3" id="KW-1185">Reference proteome</keyword>
<evidence type="ECO:0000256" key="1">
    <source>
        <dbReference type="SAM" id="Phobius"/>
    </source>
</evidence>
<dbReference type="InterPro" id="IPR007436">
    <property type="entry name" value="DUF485"/>
</dbReference>
<dbReference type="Proteomes" id="UP001232445">
    <property type="component" value="Unassembled WGS sequence"/>
</dbReference>
<proteinExistence type="predicted"/>
<dbReference type="Pfam" id="PF04341">
    <property type="entry name" value="DUF485"/>
    <property type="match status" value="1"/>
</dbReference>
<feature type="transmembrane region" description="Helical" evidence="1">
    <location>
        <begin position="44"/>
        <end position="66"/>
    </location>
</feature>
<evidence type="ECO:0000313" key="2">
    <source>
        <dbReference type="EMBL" id="MDQ0337987.1"/>
    </source>
</evidence>
<gene>
    <name evidence="2" type="ORF">J2S00_000770</name>
</gene>
<dbReference type="PANTHER" id="PTHR38441:SF1">
    <property type="entry name" value="MEMBRANE PROTEIN"/>
    <property type="match status" value="1"/>
</dbReference>
<evidence type="ECO:0000313" key="3">
    <source>
        <dbReference type="Proteomes" id="UP001232445"/>
    </source>
</evidence>
<keyword evidence="1" id="KW-0812">Transmembrane</keyword>
<comment type="caution">
    <text evidence="2">The sequence shown here is derived from an EMBL/GenBank/DDBJ whole genome shotgun (WGS) entry which is preliminary data.</text>
</comment>
<organism evidence="2 3">
    <name type="scientific">Caldalkalibacillus uzonensis</name>
    <dbReference type="NCBI Taxonomy" id="353224"/>
    <lineage>
        <taxon>Bacteria</taxon>
        <taxon>Bacillati</taxon>
        <taxon>Bacillota</taxon>
        <taxon>Bacilli</taxon>
        <taxon>Bacillales</taxon>
        <taxon>Bacillaceae</taxon>
        <taxon>Caldalkalibacillus</taxon>
    </lineage>
</organism>
<feature type="transmembrane region" description="Helical" evidence="1">
    <location>
        <begin position="12"/>
        <end position="32"/>
    </location>
</feature>
<dbReference type="RefSeq" id="WP_307335632.1">
    <property type="nucleotide sequence ID" value="NZ_JAUSUQ010000002.1"/>
</dbReference>